<dbReference type="AlphaFoldDB" id="A0AAE4YD85"/>
<evidence type="ECO:0000259" key="9">
    <source>
        <dbReference type="Pfam" id="PF12704"/>
    </source>
</evidence>
<dbReference type="InterPro" id="IPR050250">
    <property type="entry name" value="Macrolide_Exporter_MacB"/>
</dbReference>
<dbReference type="EMBL" id="JAABNR010000006">
    <property type="protein sequence ID" value="NBZ87420.1"/>
    <property type="molecule type" value="Genomic_DNA"/>
</dbReference>
<dbReference type="Pfam" id="PF02687">
    <property type="entry name" value="FtsX"/>
    <property type="match status" value="1"/>
</dbReference>
<dbReference type="PANTHER" id="PTHR30572">
    <property type="entry name" value="MEMBRANE COMPONENT OF TRANSPORTER-RELATED"/>
    <property type="match status" value="1"/>
</dbReference>
<evidence type="ECO:0000256" key="5">
    <source>
        <dbReference type="ARBA" id="ARBA00023136"/>
    </source>
</evidence>
<evidence type="ECO:0000256" key="7">
    <source>
        <dbReference type="SAM" id="Phobius"/>
    </source>
</evidence>
<evidence type="ECO:0000259" key="8">
    <source>
        <dbReference type="Pfam" id="PF02687"/>
    </source>
</evidence>
<keyword evidence="5 7" id="KW-0472">Membrane</keyword>
<feature type="domain" description="MacB-like periplasmic core" evidence="9">
    <location>
        <begin position="20"/>
        <end position="242"/>
    </location>
</feature>
<dbReference type="GO" id="GO:0005886">
    <property type="term" value="C:plasma membrane"/>
    <property type="evidence" value="ECO:0007669"/>
    <property type="project" value="UniProtKB-SubCell"/>
</dbReference>
<accession>A0AAE4YD85</accession>
<feature type="transmembrane region" description="Helical" evidence="7">
    <location>
        <begin position="280"/>
        <end position="304"/>
    </location>
</feature>
<keyword evidence="2" id="KW-1003">Cell membrane</keyword>
<keyword evidence="4 7" id="KW-1133">Transmembrane helix</keyword>
<comment type="caution">
    <text evidence="10">The sequence shown here is derived from an EMBL/GenBank/DDBJ whole genome shotgun (WGS) entry which is preliminary data.</text>
</comment>
<feature type="transmembrane region" description="Helical" evidence="7">
    <location>
        <begin position="21"/>
        <end position="40"/>
    </location>
</feature>
<dbReference type="InterPro" id="IPR025857">
    <property type="entry name" value="MacB_PCD"/>
</dbReference>
<dbReference type="PANTHER" id="PTHR30572:SF4">
    <property type="entry name" value="ABC TRANSPORTER PERMEASE YTRF"/>
    <property type="match status" value="1"/>
</dbReference>
<comment type="subcellular location">
    <subcellularLocation>
        <location evidence="1">Cell membrane</location>
        <topology evidence="1">Multi-pass membrane protein</topology>
    </subcellularLocation>
</comment>
<evidence type="ECO:0000256" key="6">
    <source>
        <dbReference type="ARBA" id="ARBA00038076"/>
    </source>
</evidence>
<dbReference type="RefSeq" id="WP_168774238.1">
    <property type="nucleotide sequence ID" value="NZ_JAABNR010000006.1"/>
</dbReference>
<dbReference type="InterPro" id="IPR003838">
    <property type="entry name" value="ABC3_permease_C"/>
</dbReference>
<feature type="domain" description="ABC3 transporter permease C-terminal" evidence="8">
    <location>
        <begin position="283"/>
        <end position="396"/>
    </location>
</feature>
<evidence type="ECO:0000256" key="2">
    <source>
        <dbReference type="ARBA" id="ARBA00022475"/>
    </source>
</evidence>
<dbReference type="Proteomes" id="UP001193501">
    <property type="component" value="Unassembled WGS sequence"/>
</dbReference>
<dbReference type="Pfam" id="PF12704">
    <property type="entry name" value="MacB_PCD"/>
    <property type="match status" value="1"/>
</dbReference>
<keyword evidence="11" id="KW-1185">Reference proteome</keyword>
<protein>
    <submittedName>
        <fullName evidence="10">FtsX-like permease family protein</fullName>
    </submittedName>
</protein>
<proteinExistence type="inferred from homology"/>
<evidence type="ECO:0000313" key="11">
    <source>
        <dbReference type="Proteomes" id="UP001193501"/>
    </source>
</evidence>
<feature type="transmembrane region" description="Helical" evidence="7">
    <location>
        <begin position="325"/>
        <end position="354"/>
    </location>
</feature>
<dbReference type="GO" id="GO:0022857">
    <property type="term" value="F:transmembrane transporter activity"/>
    <property type="evidence" value="ECO:0007669"/>
    <property type="project" value="TreeGrafter"/>
</dbReference>
<evidence type="ECO:0000256" key="3">
    <source>
        <dbReference type="ARBA" id="ARBA00022692"/>
    </source>
</evidence>
<gene>
    <name evidence="10" type="ORF">GV832_07490</name>
</gene>
<reference evidence="10" key="1">
    <citation type="submission" date="2020-01" db="EMBL/GenBank/DDBJ databases">
        <authorList>
            <person name="Chen W.-M."/>
        </authorList>
    </citation>
    <scope>NUCLEOTIDE SEQUENCE</scope>
    <source>
        <strain evidence="10">CYK-10</strain>
    </source>
</reference>
<evidence type="ECO:0000256" key="4">
    <source>
        <dbReference type="ARBA" id="ARBA00022989"/>
    </source>
</evidence>
<organism evidence="10 11">
    <name type="scientific">Stagnihabitans tardus</name>
    <dbReference type="NCBI Taxonomy" id="2699202"/>
    <lineage>
        <taxon>Bacteria</taxon>
        <taxon>Pseudomonadati</taxon>
        <taxon>Pseudomonadota</taxon>
        <taxon>Alphaproteobacteria</taxon>
        <taxon>Rhodobacterales</taxon>
        <taxon>Paracoccaceae</taxon>
        <taxon>Stagnihabitans</taxon>
    </lineage>
</organism>
<name>A0AAE4YD85_9RHOB</name>
<comment type="similarity">
    <text evidence="6">Belongs to the ABC-4 integral membrane protein family.</text>
</comment>
<sequence length="403" mass="42392">MLIETFRLALLTVARNKLRSFLTVLGIVIGVSSVIAMVTVGQGSTQRVQSDVASLGSNLLMVRPGQPGRGPGGGQNDAPPLKAADVEALLTEIPDLVAATPAATRTLNAVYGDVTHAVTVTGTDNAYFPVRGWTLSEGRVFTEQELRAGTPVCVIGTSTSMALIGQGNPVGITMRIGKITCEVVGLLTKRDASTFGSDDNDTVIMPLKAFQRRIAGNSNVSSISVTFSDAVTAEEVTPKIQALMRERRGLTDDQDDNFNVFDMKQISSMLTGITGTLTGLLSAVAAISLLVGGIGIMNIMLVSVTERTREIGIRMAIGATEGQVLMQFLVEAVVLSLIGGFIGVIVGLGLGWAGSSALNIAFVPDWRITGAAFVFSAVVGVVFGYFPARRAARLDPIEALRHQ</sequence>
<evidence type="ECO:0000313" key="10">
    <source>
        <dbReference type="EMBL" id="NBZ87420.1"/>
    </source>
</evidence>
<evidence type="ECO:0000256" key="1">
    <source>
        <dbReference type="ARBA" id="ARBA00004651"/>
    </source>
</evidence>
<keyword evidence="3 7" id="KW-0812">Transmembrane</keyword>
<feature type="transmembrane region" description="Helical" evidence="7">
    <location>
        <begin position="366"/>
        <end position="386"/>
    </location>
</feature>